<dbReference type="InterPro" id="IPR007194">
    <property type="entry name" value="TRAPP_component"/>
</dbReference>
<dbReference type="FunFam" id="3.30.1380.20:FF:000001">
    <property type="entry name" value="Trafficking protein particle complex subunit BET3"/>
    <property type="match status" value="1"/>
</dbReference>
<evidence type="ECO:0000313" key="9">
    <source>
        <dbReference type="EMBL" id="GBG23924.1"/>
    </source>
</evidence>
<dbReference type="SUPFAM" id="SSF111126">
    <property type="entry name" value="Ligand-binding domain in the NO signalling and Golgi transport"/>
    <property type="match status" value="1"/>
</dbReference>
<dbReference type="InterPro" id="IPR024096">
    <property type="entry name" value="NO_sig/Golgi_transp_ligand-bd"/>
</dbReference>
<dbReference type="GO" id="GO:0005794">
    <property type="term" value="C:Golgi apparatus"/>
    <property type="evidence" value="ECO:0007669"/>
    <property type="project" value="UniProtKB-SubCell"/>
</dbReference>
<name>A0A2R5G8A9_9STRA</name>
<keyword evidence="5" id="KW-0256">Endoplasmic reticulum</keyword>
<dbReference type="FunCoup" id="A0A2R5G8A9">
    <property type="interactions" value="400"/>
</dbReference>
<evidence type="ECO:0000256" key="6">
    <source>
        <dbReference type="ARBA" id="ARBA00022892"/>
    </source>
</evidence>
<keyword evidence="4 8" id="KW-0813">Transport</keyword>
<evidence type="ECO:0000256" key="7">
    <source>
        <dbReference type="ARBA" id="ARBA00023034"/>
    </source>
</evidence>
<keyword evidence="6 8" id="KW-0931">ER-Golgi transport</keyword>
<dbReference type="GO" id="GO:0016236">
    <property type="term" value="P:macroautophagy"/>
    <property type="evidence" value="ECO:0007669"/>
    <property type="project" value="UniProtKB-ARBA"/>
</dbReference>
<dbReference type="GO" id="GO:0048193">
    <property type="term" value="P:Golgi vesicle transport"/>
    <property type="evidence" value="ECO:0007669"/>
    <property type="project" value="InterPro"/>
</dbReference>
<evidence type="ECO:0000256" key="1">
    <source>
        <dbReference type="ARBA" id="ARBA00004222"/>
    </source>
</evidence>
<organism evidence="9 10">
    <name type="scientific">Hondaea fermentalgiana</name>
    <dbReference type="NCBI Taxonomy" id="2315210"/>
    <lineage>
        <taxon>Eukaryota</taxon>
        <taxon>Sar</taxon>
        <taxon>Stramenopiles</taxon>
        <taxon>Bigyra</taxon>
        <taxon>Labyrinthulomycetes</taxon>
        <taxon>Thraustochytrida</taxon>
        <taxon>Thraustochytriidae</taxon>
        <taxon>Hondaea</taxon>
    </lineage>
</organism>
<comment type="subunit">
    <text evidence="8">Homodimer.</text>
</comment>
<gene>
    <name evidence="9" type="ORF">FCC1311_001432</name>
</gene>
<keyword evidence="10" id="KW-1185">Reference proteome</keyword>
<proteinExistence type="inferred from homology"/>
<dbReference type="Proteomes" id="UP000241890">
    <property type="component" value="Unassembled WGS sequence"/>
</dbReference>
<comment type="similarity">
    <text evidence="3 8">Belongs to the TRAPP small subunits family. BET3 subfamily.</text>
</comment>
<dbReference type="EMBL" id="BEYU01000001">
    <property type="protein sequence ID" value="GBG23924.1"/>
    <property type="molecule type" value="Genomic_DNA"/>
</dbReference>
<keyword evidence="7 8" id="KW-0333">Golgi apparatus</keyword>
<dbReference type="PANTHER" id="PTHR13048">
    <property type="entry name" value="TRAFFICKING PROTEIN PARTICLE COMPLEX SUBUNIT 3"/>
    <property type="match status" value="1"/>
</dbReference>
<evidence type="ECO:0000256" key="3">
    <source>
        <dbReference type="ARBA" id="ARBA00006218"/>
    </source>
</evidence>
<protein>
    <recommendedName>
        <fullName evidence="8">Trafficking protein particle complex subunit</fullName>
    </recommendedName>
</protein>
<evidence type="ECO:0000256" key="2">
    <source>
        <dbReference type="ARBA" id="ARBA00004240"/>
    </source>
</evidence>
<dbReference type="OrthoDB" id="10262857at2759"/>
<dbReference type="Gene3D" id="3.30.1380.20">
    <property type="entry name" value="Trafficking protein particle complex subunit 3"/>
    <property type="match status" value="1"/>
</dbReference>
<sequence length="186" mass="20575">MSRNQRLGESCYNDLEKINAELFTLTYGALVAQLVRDMEDVDKVNAKLDEMGHNIGLRLIDELLAKSGIARCGSFRETADVVSKVGFKMFLNTVPNVDNWNERGTECTLVFDDNPLEDFVALPSSCAGLKYSNVLCGVLRGALESVHLAVACEIVSDALKGDPKTEIRMSLKHVIEDEAGEDYRED</sequence>
<dbReference type="GO" id="GO:0005783">
    <property type="term" value="C:endoplasmic reticulum"/>
    <property type="evidence" value="ECO:0007669"/>
    <property type="project" value="UniProtKB-SubCell"/>
</dbReference>
<accession>A0A2R5G8A9</accession>
<dbReference type="Pfam" id="PF04051">
    <property type="entry name" value="TRAPP"/>
    <property type="match status" value="1"/>
</dbReference>
<evidence type="ECO:0000256" key="5">
    <source>
        <dbReference type="ARBA" id="ARBA00022824"/>
    </source>
</evidence>
<evidence type="ECO:0000256" key="8">
    <source>
        <dbReference type="PIRNR" id="PIRNR018293"/>
    </source>
</evidence>
<dbReference type="InterPro" id="IPR016721">
    <property type="entry name" value="Bet3"/>
</dbReference>
<evidence type="ECO:0000313" key="10">
    <source>
        <dbReference type="Proteomes" id="UP000241890"/>
    </source>
</evidence>
<dbReference type="CDD" id="cd14942">
    <property type="entry name" value="TRAPPC3_bet3"/>
    <property type="match status" value="1"/>
</dbReference>
<comment type="caution">
    <text evidence="9">The sequence shown here is derived from an EMBL/GenBank/DDBJ whole genome shotgun (WGS) entry which is preliminary data.</text>
</comment>
<comment type="function">
    <text evidence="8">May play a role in vesicular transport from endoplasmic reticulum to Golgi.</text>
</comment>
<comment type="subcellular location">
    <subcellularLocation>
        <location evidence="2">Endoplasmic reticulum</location>
    </subcellularLocation>
    <subcellularLocation>
        <location evidence="1 8">Golgi apparatus</location>
        <location evidence="1 8">cis-Golgi network</location>
    </subcellularLocation>
</comment>
<dbReference type="PIRSF" id="PIRSF018293">
    <property type="entry name" value="TRAPP_I_complex_Bet3"/>
    <property type="match status" value="1"/>
</dbReference>
<dbReference type="InParanoid" id="A0A2R5G8A9"/>
<dbReference type="AlphaFoldDB" id="A0A2R5G8A9"/>
<dbReference type="GO" id="GO:0030008">
    <property type="term" value="C:TRAPP complex"/>
    <property type="evidence" value="ECO:0007669"/>
    <property type="project" value="InterPro"/>
</dbReference>
<reference evidence="9 10" key="1">
    <citation type="submission" date="2017-12" db="EMBL/GenBank/DDBJ databases">
        <title>Sequencing, de novo assembly and annotation of complete genome of a new Thraustochytrid species, strain FCC1311.</title>
        <authorList>
            <person name="Sedici K."/>
            <person name="Godart F."/>
            <person name="Aiese Cigliano R."/>
            <person name="Sanseverino W."/>
            <person name="Barakat M."/>
            <person name="Ortet P."/>
            <person name="Marechal E."/>
            <person name="Cagnac O."/>
            <person name="Amato A."/>
        </authorList>
    </citation>
    <scope>NUCLEOTIDE SEQUENCE [LARGE SCALE GENOMIC DNA]</scope>
</reference>
<evidence type="ECO:0000256" key="4">
    <source>
        <dbReference type="ARBA" id="ARBA00022448"/>
    </source>
</evidence>